<evidence type="ECO:0000256" key="8">
    <source>
        <dbReference type="SAM" id="Phobius"/>
    </source>
</evidence>
<comment type="similarity">
    <text evidence="2">Belongs to the amino acid-polyamine-organocation (APC) superfamily. Spore germination protein (SGP) (TC 2.A.3.9) family.</text>
</comment>
<evidence type="ECO:0000256" key="1">
    <source>
        <dbReference type="ARBA" id="ARBA00004141"/>
    </source>
</evidence>
<feature type="transmembrane region" description="Helical" evidence="8">
    <location>
        <begin position="344"/>
        <end position="362"/>
    </location>
</feature>
<comment type="subcellular location">
    <subcellularLocation>
        <location evidence="1">Membrane</location>
        <topology evidence="1">Multi-pass membrane protein</topology>
    </subcellularLocation>
</comment>
<dbReference type="Proteomes" id="UP001236415">
    <property type="component" value="Chromosome"/>
</dbReference>
<dbReference type="PANTHER" id="PTHR34975">
    <property type="entry name" value="SPORE GERMINATION PROTEIN A2"/>
    <property type="match status" value="1"/>
</dbReference>
<feature type="transmembrane region" description="Helical" evidence="8">
    <location>
        <begin position="123"/>
        <end position="140"/>
    </location>
</feature>
<protein>
    <submittedName>
        <fullName evidence="9">GerAB/ArcD/ProY family transporter</fullName>
    </submittedName>
</protein>
<keyword evidence="7 8" id="KW-0472">Membrane</keyword>
<evidence type="ECO:0000256" key="5">
    <source>
        <dbReference type="ARBA" id="ARBA00022692"/>
    </source>
</evidence>
<dbReference type="EMBL" id="CP127162">
    <property type="protein sequence ID" value="WIV17516.1"/>
    <property type="molecule type" value="Genomic_DNA"/>
</dbReference>
<reference evidence="9 10" key="1">
    <citation type="submission" date="2023-06" db="EMBL/GenBank/DDBJ databases">
        <title>Paenibacillus polygonum sp. nov., an endophytic bacterium, isolated from Polygonum lapathifolium L. in Nanji Wetland National Nature Reserve, South of Poyang Lake, Jiangxi Province, China.</title>
        <authorList>
            <person name="Yu Z."/>
        </authorList>
    </citation>
    <scope>NUCLEOTIDE SEQUENCE [LARGE SCALE GENOMIC DNA]</scope>
    <source>
        <strain evidence="9 10">C31</strain>
    </source>
</reference>
<evidence type="ECO:0000313" key="10">
    <source>
        <dbReference type="Proteomes" id="UP001236415"/>
    </source>
</evidence>
<feature type="transmembrane region" description="Helical" evidence="8">
    <location>
        <begin position="86"/>
        <end position="108"/>
    </location>
</feature>
<evidence type="ECO:0000256" key="6">
    <source>
        <dbReference type="ARBA" id="ARBA00022989"/>
    </source>
</evidence>
<keyword evidence="4" id="KW-0309">Germination</keyword>
<feature type="transmembrane region" description="Helical" evidence="8">
    <location>
        <begin position="224"/>
        <end position="245"/>
    </location>
</feature>
<keyword evidence="3" id="KW-0813">Transport</keyword>
<feature type="transmembrane region" description="Helical" evidence="8">
    <location>
        <begin position="273"/>
        <end position="295"/>
    </location>
</feature>
<organism evidence="9 10">
    <name type="scientific">Paenibacillus polygoni</name>
    <dbReference type="NCBI Taxonomy" id="3050112"/>
    <lineage>
        <taxon>Bacteria</taxon>
        <taxon>Bacillati</taxon>
        <taxon>Bacillota</taxon>
        <taxon>Bacilli</taxon>
        <taxon>Bacillales</taxon>
        <taxon>Paenibacillaceae</taxon>
        <taxon>Paenibacillus</taxon>
    </lineage>
</organism>
<feature type="transmembrane region" description="Helical" evidence="8">
    <location>
        <begin position="12"/>
        <end position="34"/>
    </location>
</feature>
<gene>
    <name evidence="9" type="ORF">QPK24_13885</name>
</gene>
<feature type="transmembrane region" description="Helical" evidence="8">
    <location>
        <begin position="147"/>
        <end position="173"/>
    </location>
</feature>
<feature type="transmembrane region" description="Helical" evidence="8">
    <location>
        <begin position="46"/>
        <end position="65"/>
    </location>
</feature>
<dbReference type="Pfam" id="PF03845">
    <property type="entry name" value="Spore_permease"/>
    <property type="match status" value="1"/>
</dbReference>
<evidence type="ECO:0000256" key="3">
    <source>
        <dbReference type="ARBA" id="ARBA00022448"/>
    </source>
</evidence>
<proteinExistence type="inferred from homology"/>
<evidence type="ECO:0000256" key="7">
    <source>
        <dbReference type="ARBA" id="ARBA00023136"/>
    </source>
</evidence>
<sequence>MKINVFPPKNMMLHAYLLFFIITNTQVGVGIFTFQRIVYEASMRDAWISVIIAGVVTHLIMWLIVRTLQKYKTADLFGIHYDLYGKWIGMVFNLVYIVYYFLVTFAVMRNYASVVQAWIFPDIPTWVLFILISCLAFYAAMGGIRVIAGICLFSFIATVLTLILFHSSIQHAIWTQLLPVFDSSAWDIMNGAVRMGFSLAGFEIITVVYPFILNKNRVMLHSQLAVLFSNVLYLFIMVISIGYFAPDQLLRSLWPSLNMLKIVEYPYLERLEFIVISVWMLVILSGILLNTWLITRGCKRMWKLNPKPILIAVFFIILLMSFVFHKRLEVKDFMIRLEGSSIFFSFIYPALLCCIVFIVFAWRKKKQRKGGEHT</sequence>
<dbReference type="InterPro" id="IPR004761">
    <property type="entry name" value="Spore_GerAB"/>
</dbReference>
<feature type="transmembrane region" description="Helical" evidence="8">
    <location>
        <begin position="193"/>
        <end position="212"/>
    </location>
</feature>
<dbReference type="PANTHER" id="PTHR34975:SF2">
    <property type="entry name" value="SPORE GERMINATION PROTEIN A2"/>
    <property type="match status" value="1"/>
</dbReference>
<feature type="transmembrane region" description="Helical" evidence="8">
    <location>
        <begin position="307"/>
        <end position="324"/>
    </location>
</feature>
<evidence type="ECO:0000256" key="4">
    <source>
        <dbReference type="ARBA" id="ARBA00022544"/>
    </source>
</evidence>
<name>A0ABY8X267_9BACL</name>
<keyword evidence="5 8" id="KW-0812">Transmembrane</keyword>
<dbReference type="Gene3D" id="1.20.1740.10">
    <property type="entry name" value="Amino acid/polyamine transporter I"/>
    <property type="match status" value="1"/>
</dbReference>
<evidence type="ECO:0000313" key="9">
    <source>
        <dbReference type="EMBL" id="WIV17516.1"/>
    </source>
</evidence>
<evidence type="ECO:0000256" key="2">
    <source>
        <dbReference type="ARBA" id="ARBA00007998"/>
    </source>
</evidence>
<keyword evidence="6 8" id="KW-1133">Transmembrane helix</keyword>
<keyword evidence="10" id="KW-1185">Reference proteome</keyword>
<accession>A0ABY8X267</accession>
<dbReference type="NCBIfam" id="TIGR00912">
    <property type="entry name" value="2A0309"/>
    <property type="match status" value="1"/>
</dbReference>
<dbReference type="RefSeq" id="WP_285742014.1">
    <property type="nucleotide sequence ID" value="NZ_CP127162.1"/>
</dbReference>